<protein>
    <submittedName>
        <fullName evidence="2">Uncharacterized protein LOC142166807</fullName>
    </submittedName>
</protein>
<evidence type="ECO:0000313" key="2">
    <source>
        <dbReference type="RefSeq" id="XP_075082316.1"/>
    </source>
</evidence>
<name>A0AC58SBG5_TOBAC</name>
<organism evidence="1 2">
    <name type="scientific">Nicotiana tabacum</name>
    <name type="common">Common tobacco</name>
    <dbReference type="NCBI Taxonomy" id="4097"/>
    <lineage>
        <taxon>Eukaryota</taxon>
        <taxon>Viridiplantae</taxon>
        <taxon>Streptophyta</taxon>
        <taxon>Embryophyta</taxon>
        <taxon>Tracheophyta</taxon>
        <taxon>Spermatophyta</taxon>
        <taxon>Magnoliopsida</taxon>
        <taxon>eudicotyledons</taxon>
        <taxon>Gunneridae</taxon>
        <taxon>Pentapetalae</taxon>
        <taxon>asterids</taxon>
        <taxon>lamiids</taxon>
        <taxon>Solanales</taxon>
        <taxon>Solanaceae</taxon>
        <taxon>Nicotianoideae</taxon>
        <taxon>Nicotianeae</taxon>
        <taxon>Nicotiana</taxon>
    </lineage>
</organism>
<sequence>MKLIYDGKHKELQAYRQQSVSRRTQKLSARYCGPYKVVQRIGGVAYKMNLPPESKIHHVFHVSLLKKYVGRKEVMCSQLPVEGSEITFPSAILGSRARRGKKEVLVHWKGCSPAEATWEALDDICQQFLDFCP</sequence>
<dbReference type="Proteomes" id="UP000790787">
    <property type="component" value="Chromosome 2"/>
</dbReference>
<keyword evidence="1" id="KW-1185">Reference proteome</keyword>
<gene>
    <name evidence="2" type="primary">LOC142166807</name>
</gene>
<reference evidence="2" key="2">
    <citation type="submission" date="2025-08" db="UniProtKB">
        <authorList>
            <consortium name="RefSeq"/>
        </authorList>
    </citation>
    <scope>IDENTIFICATION</scope>
    <source>
        <tissue evidence="2">Leaf</tissue>
    </source>
</reference>
<accession>A0AC58SBG5</accession>
<dbReference type="RefSeq" id="XP_075082316.1">
    <property type="nucleotide sequence ID" value="XM_075226215.1"/>
</dbReference>
<reference evidence="1" key="1">
    <citation type="journal article" date="2014" name="Nat. Commun.">
        <title>The tobacco genome sequence and its comparison with those of tomato and potato.</title>
        <authorList>
            <person name="Sierro N."/>
            <person name="Battey J.N."/>
            <person name="Ouadi S."/>
            <person name="Bakaher N."/>
            <person name="Bovet L."/>
            <person name="Willig A."/>
            <person name="Goepfert S."/>
            <person name="Peitsch M.C."/>
            <person name="Ivanov N.V."/>
        </authorList>
    </citation>
    <scope>NUCLEOTIDE SEQUENCE [LARGE SCALE GENOMIC DNA]</scope>
</reference>
<evidence type="ECO:0000313" key="1">
    <source>
        <dbReference type="Proteomes" id="UP000790787"/>
    </source>
</evidence>
<proteinExistence type="predicted"/>